<dbReference type="VEuPathDB" id="FungiDB:BTJ68_15345"/>
<feature type="compositionally biased region" description="Basic and acidic residues" evidence="1">
    <location>
        <begin position="459"/>
        <end position="492"/>
    </location>
</feature>
<dbReference type="OrthoDB" id="3878001at2759"/>
<evidence type="ECO:0000313" key="2">
    <source>
        <dbReference type="EMBL" id="RMZ21246.1"/>
    </source>
</evidence>
<reference evidence="2 3" key="1">
    <citation type="journal article" date="2018" name="BMC Genomics">
        <title>Genomic evidence for intraspecific hybridization in a clonal and extremely halotolerant yeast.</title>
        <authorList>
            <person name="Gostincar C."/>
            <person name="Stajich J.E."/>
            <person name="Zupancic J."/>
            <person name="Zalar P."/>
            <person name="Gunde-Cimerman N."/>
        </authorList>
    </citation>
    <scope>NUCLEOTIDE SEQUENCE [LARGE SCALE GENOMIC DNA]</scope>
    <source>
        <strain evidence="2 3">EXF-120</strain>
    </source>
</reference>
<organism evidence="2 3">
    <name type="scientific">Hortaea werneckii</name>
    <name type="common">Black yeast</name>
    <name type="synonym">Cladosporium werneckii</name>
    <dbReference type="NCBI Taxonomy" id="91943"/>
    <lineage>
        <taxon>Eukaryota</taxon>
        <taxon>Fungi</taxon>
        <taxon>Dikarya</taxon>
        <taxon>Ascomycota</taxon>
        <taxon>Pezizomycotina</taxon>
        <taxon>Dothideomycetes</taxon>
        <taxon>Dothideomycetidae</taxon>
        <taxon>Mycosphaerellales</taxon>
        <taxon>Teratosphaeriaceae</taxon>
        <taxon>Hortaea</taxon>
    </lineage>
</organism>
<sequence length="593" mass="67014">MDAGAGFHNTSKDEGSSPSLHTSQLNAENVGAESPVSPSHPSHSSETTSTPDDEARCSDDERRLMYTNPVVRPNTTHPNEHYVYEVDKFRALSFLVDRALEELPFLMAQLIEVVEIPKQRHSRRRDVPYTELSDLPPSRHDMRWQNVIMQLLPSSTSKNTDQVFMKAIDSFEFDAAVTARQIIRPLSQMCDNLASAGRRFLLNMDPFIHDWITIHSKAKQWANEGVLHRKTRVCHVYQKMVLTALLELNEDLRQFHAHTRKAYGDVQKALSIVKAVDSGSASRGKQAKDKTIANLRHMAQMGRLEYSQVRYERIWMKLGALHLHDWMQTMSESLSETALLHKELREQLTKYLPAKASSIEQQKRDGNLVDRDVLRAVKVETAAILGSGSGRDLEDLSDEQERPTEYRKLRENVGGGSEASGRQNLSELVNSFDDESEGESAWTTSRNIVNADDQLNNEANDRVHDEECDDRYNHDEADDGFNYHETDGQSHDEENDNEGMSTGGGEDESDADHGIVFHGRHHSLNNSSGKCDMPGIWFSSCEMYNFLWSTNTYEVADAIYSQIVDSFHFEAAVNAFTSFVLSAMLSTSCLQPI</sequence>
<feature type="compositionally biased region" description="Polar residues" evidence="1">
    <location>
        <begin position="441"/>
        <end position="458"/>
    </location>
</feature>
<feature type="compositionally biased region" description="Polar residues" evidence="1">
    <location>
        <begin position="16"/>
        <end position="27"/>
    </location>
</feature>
<name>A0A3M7I7F8_HORWE</name>
<feature type="compositionally biased region" description="Low complexity" evidence="1">
    <location>
        <begin position="33"/>
        <end position="50"/>
    </location>
</feature>
<accession>A0A3M7I7F8</accession>
<evidence type="ECO:0000313" key="3">
    <source>
        <dbReference type="Proteomes" id="UP000281677"/>
    </source>
</evidence>
<gene>
    <name evidence="2" type="ORF">D0859_14739</name>
</gene>
<comment type="caution">
    <text evidence="2">The sequence shown here is derived from an EMBL/GenBank/DDBJ whole genome shotgun (WGS) entry which is preliminary data.</text>
</comment>
<protein>
    <submittedName>
        <fullName evidence="2">Uncharacterized protein</fullName>
    </submittedName>
</protein>
<dbReference type="EMBL" id="QWIT01000691">
    <property type="protein sequence ID" value="RMZ21246.1"/>
    <property type="molecule type" value="Genomic_DNA"/>
</dbReference>
<dbReference type="Proteomes" id="UP000281677">
    <property type="component" value="Unassembled WGS sequence"/>
</dbReference>
<evidence type="ECO:0000256" key="1">
    <source>
        <dbReference type="SAM" id="MobiDB-lite"/>
    </source>
</evidence>
<dbReference type="AlphaFoldDB" id="A0A3M7I7F8"/>
<feature type="region of interest" description="Disordered" evidence="1">
    <location>
        <begin position="431"/>
        <end position="512"/>
    </location>
</feature>
<feature type="region of interest" description="Disordered" evidence="1">
    <location>
        <begin position="1"/>
        <end position="59"/>
    </location>
</feature>
<proteinExistence type="predicted"/>